<dbReference type="PANTHER" id="PTHR31465">
    <property type="entry name" value="PROTEIN RTA1-RELATED"/>
    <property type="match status" value="1"/>
</dbReference>
<protein>
    <recommendedName>
        <fullName evidence="9">THH1/TOM1/TOM3 domain-containing protein</fullName>
    </recommendedName>
</protein>
<dbReference type="OMA" id="NSTAFMI"/>
<feature type="region of interest" description="Disordered" evidence="5">
    <location>
        <begin position="291"/>
        <end position="335"/>
    </location>
</feature>
<evidence type="ECO:0000313" key="7">
    <source>
        <dbReference type="EMBL" id="EFN59060.1"/>
    </source>
</evidence>
<dbReference type="GeneID" id="17358984"/>
<name>E1Z4H1_CHLVA</name>
<dbReference type="Pfam" id="PF04479">
    <property type="entry name" value="RTA1"/>
    <property type="match status" value="1"/>
</dbReference>
<organism evidence="8">
    <name type="scientific">Chlorella variabilis</name>
    <name type="common">Green alga</name>
    <dbReference type="NCBI Taxonomy" id="554065"/>
    <lineage>
        <taxon>Eukaryota</taxon>
        <taxon>Viridiplantae</taxon>
        <taxon>Chlorophyta</taxon>
        <taxon>core chlorophytes</taxon>
        <taxon>Trebouxiophyceae</taxon>
        <taxon>Chlorellales</taxon>
        <taxon>Chlorellaceae</taxon>
        <taxon>Chlorella clade</taxon>
        <taxon>Chlorella</taxon>
    </lineage>
</organism>
<feature type="transmembrane region" description="Helical" evidence="6">
    <location>
        <begin position="87"/>
        <end position="108"/>
    </location>
</feature>
<evidence type="ECO:0000256" key="2">
    <source>
        <dbReference type="ARBA" id="ARBA00022692"/>
    </source>
</evidence>
<reference evidence="7 8" key="1">
    <citation type="journal article" date="2010" name="Plant Cell">
        <title>The Chlorella variabilis NC64A genome reveals adaptation to photosymbiosis, coevolution with viruses, and cryptic sex.</title>
        <authorList>
            <person name="Blanc G."/>
            <person name="Duncan G."/>
            <person name="Agarkova I."/>
            <person name="Borodovsky M."/>
            <person name="Gurnon J."/>
            <person name="Kuo A."/>
            <person name="Lindquist E."/>
            <person name="Lucas S."/>
            <person name="Pangilinan J."/>
            <person name="Polle J."/>
            <person name="Salamov A."/>
            <person name="Terry A."/>
            <person name="Yamada T."/>
            <person name="Dunigan D.D."/>
            <person name="Grigoriev I.V."/>
            <person name="Claverie J.M."/>
            <person name="Van Etten J.L."/>
        </authorList>
    </citation>
    <scope>NUCLEOTIDE SEQUENCE [LARGE SCALE GENOMIC DNA]</scope>
    <source>
        <strain evidence="7 8">NC64A</strain>
    </source>
</reference>
<keyword evidence="4 6" id="KW-0472">Membrane</keyword>
<keyword evidence="2 6" id="KW-0812">Transmembrane</keyword>
<dbReference type="InterPro" id="IPR007568">
    <property type="entry name" value="RTA1"/>
</dbReference>
<evidence type="ECO:0008006" key="9">
    <source>
        <dbReference type="Google" id="ProtNLM"/>
    </source>
</evidence>
<dbReference type="PANTHER" id="PTHR31465:SF1">
    <property type="entry name" value="PROTEIN RTA1-RELATED"/>
    <property type="match status" value="1"/>
</dbReference>
<feature type="transmembrane region" description="Helical" evidence="6">
    <location>
        <begin position="212"/>
        <end position="229"/>
    </location>
</feature>
<sequence length="335" mass="36992">MSEEQQYDVNELTIYDFFEYWPTMGLAATALALYAVIALVVGLMTEKRRSYRFVHLITVTCLCEAGGYAALVYAIDQSGKTSVFNAYVAMQVLIILAPNLIQAAMYWLAAWCWSFSPDSCGGRKRLRGWVITTTFAGADLFAIIVQAAGISIWASSQSSGNPDQDQIRLGCGITLAGLAIQLICFIAFTVLTIWTHRHPSNGLTGKAETRKLFIGLYFGMAMLYIRNLFRFVEFVQATVLEWPPPDDTYVLSEQQVLFYTLDTLPILLSVATYILVHPGFLLPEPSAKKGQVADVEEGEQQQQQHGAGKKGQGEPSEGSSDAFQVSVIEEEPARV</sequence>
<gene>
    <name evidence="7" type="ORF">CHLNCDRAFT_137777</name>
</gene>
<dbReference type="EMBL" id="GL433836">
    <property type="protein sequence ID" value="EFN59060.1"/>
    <property type="molecule type" value="Genomic_DNA"/>
</dbReference>
<feature type="transmembrane region" description="Helical" evidence="6">
    <location>
        <begin position="129"/>
        <end position="155"/>
    </location>
</feature>
<feature type="transmembrane region" description="Helical" evidence="6">
    <location>
        <begin position="20"/>
        <end position="41"/>
    </location>
</feature>
<evidence type="ECO:0000256" key="1">
    <source>
        <dbReference type="ARBA" id="ARBA00004141"/>
    </source>
</evidence>
<dbReference type="Proteomes" id="UP000008141">
    <property type="component" value="Unassembled WGS sequence"/>
</dbReference>
<dbReference type="AlphaFoldDB" id="E1Z4H1"/>
<dbReference type="GO" id="GO:0016020">
    <property type="term" value="C:membrane"/>
    <property type="evidence" value="ECO:0007669"/>
    <property type="project" value="UniProtKB-SubCell"/>
</dbReference>
<dbReference type="InParanoid" id="E1Z4H1"/>
<evidence type="ECO:0000313" key="8">
    <source>
        <dbReference type="Proteomes" id="UP000008141"/>
    </source>
</evidence>
<dbReference type="eggNOG" id="ENOG502S9TD">
    <property type="taxonomic scope" value="Eukaryota"/>
</dbReference>
<keyword evidence="8" id="KW-1185">Reference proteome</keyword>
<evidence type="ECO:0000256" key="4">
    <source>
        <dbReference type="ARBA" id="ARBA00023136"/>
    </source>
</evidence>
<keyword evidence="3 6" id="KW-1133">Transmembrane helix</keyword>
<evidence type="ECO:0000256" key="3">
    <source>
        <dbReference type="ARBA" id="ARBA00022989"/>
    </source>
</evidence>
<comment type="subcellular location">
    <subcellularLocation>
        <location evidence="1">Membrane</location>
        <topology evidence="1">Multi-pass membrane protein</topology>
    </subcellularLocation>
</comment>
<feature type="transmembrane region" description="Helical" evidence="6">
    <location>
        <begin position="53"/>
        <end position="75"/>
    </location>
</feature>
<evidence type="ECO:0000256" key="5">
    <source>
        <dbReference type="SAM" id="MobiDB-lite"/>
    </source>
</evidence>
<evidence type="ECO:0000256" key="6">
    <source>
        <dbReference type="SAM" id="Phobius"/>
    </source>
</evidence>
<proteinExistence type="predicted"/>
<dbReference type="OrthoDB" id="3358017at2759"/>
<dbReference type="RefSeq" id="XP_005851162.1">
    <property type="nucleotide sequence ID" value="XM_005851100.1"/>
</dbReference>
<accession>E1Z4H1</accession>
<dbReference type="KEGG" id="cvr:CHLNCDRAFT_137777"/>
<feature type="transmembrane region" description="Helical" evidence="6">
    <location>
        <begin position="167"/>
        <end position="191"/>
    </location>
</feature>
<dbReference type="STRING" id="554065.E1Z4H1"/>